<keyword evidence="3" id="KW-1185">Reference proteome</keyword>
<gene>
    <name evidence="2" type="ORF">PXEA_LOCUS11482</name>
</gene>
<sequence>MFFVTFLSFWTDCSLMLMLENYRPGPIVPLSRRLDCLIEATRRVGRRLEQMRVIGAVVASSAVQSTTPSGSLGDSPAESVQLIDRIGSPSTLEDLNSSQIKPEEGMFVDDAVSKLSTVFVYRIGGCNLGILDR</sequence>
<evidence type="ECO:0000256" key="1">
    <source>
        <dbReference type="SAM" id="SignalP"/>
    </source>
</evidence>
<protein>
    <submittedName>
        <fullName evidence="2">Uncharacterized protein</fullName>
    </submittedName>
</protein>
<dbReference type="AlphaFoldDB" id="A0A448WR32"/>
<dbReference type="Proteomes" id="UP000784294">
    <property type="component" value="Unassembled WGS sequence"/>
</dbReference>
<dbReference type="EMBL" id="CAAALY010035369">
    <property type="protein sequence ID" value="VEL18042.1"/>
    <property type="molecule type" value="Genomic_DNA"/>
</dbReference>
<feature type="chain" id="PRO_5019318559" evidence="1">
    <location>
        <begin position="16"/>
        <end position="133"/>
    </location>
</feature>
<proteinExistence type="predicted"/>
<reference evidence="2" key="1">
    <citation type="submission" date="2018-11" db="EMBL/GenBank/DDBJ databases">
        <authorList>
            <consortium name="Pathogen Informatics"/>
        </authorList>
    </citation>
    <scope>NUCLEOTIDE SEQUENCE</scope>
</reference>
<evidence type="ECO:0000313" key="2">
    <source>
        <dbReference type="EMBL" id="VEL18042.1"/>
    </source>
</evidence>
<comment type="caution">
    <text evidence="2">The sequence shown here is derived from an EMBL/GenBank/DDBJ whole genome shotgun (WGS) entry which is preliminary data.</text>
</comment>
<keyword evidence="1" id="KW-0732">Signal</keyword>
<name>A0A448WR32_9PLAT</name>
<evidence type="ECO:0000313" key="3">
    <source>
        <dbReference type="Proteomes" id="UP000784294"/>
    </source>
</evidence>
<organism evidence="2 3">
    <name type="scientific">Protopolystoma xenopodis</name>
    <dbReference type="NCBI Taxonomy" id="117903"/>
    <lineage>
        <taxon>Eukaryota</taxon>
        <taxon>Metazoa</taxon>
        <taxon>Spiralia</taxon>
        <taxon>Lophotrochozoa</taxon>
        <taxon>Platyhelminthes</taxon>
        <taxon>Monogenea</taxon>
        <taxon>Polyopisthocotylea</taxon>
        <taxon>Polystomatidea</taxon>
        <taxon>Polystomatidae</taxon>
        <taxon>Protopolystoma</taxon>
    </lineage>
</organism>
<accession>A0A448WR32</accession>
<feature type="signal peptide" evidence="1">
    <location>
        <begin position="1"/>
        <end position="15"/>
    </location>
</feature>